<evidence type="ECO:0000313" key="2">
    <source>
        <dbReference type="EMBL" id="MBP2114879.1"/>
    </source>
</evidence>
<reference evidence="2 3" key="1">
    <citation type="submission" date="2021-03" db="EMBL/GenBank/DDBJ databases">
        <title>Genomic Encyclopedia of Type Strains, Phase IV (KMG-IV): sequencing the most valuable type-strain genomes for metagenomic binning, comparative biology and taxonomic classification.</title>
        <authorList>
            <person name="Goeker M."/>
        </authorList>
    </citation>
    <scope>NUCLEOTIDE SEQUENCE [LARGE SCALE GENOMIC DNA]</scope>
    <source>
        <strain evidence="2 3">DSM 101953</strain>
    </source>
</reference>
<sequence>MRLARVCLLWIGACLLLGIAGCTAGKQVPEYTDVHRMTGLDGSLNSRDSLTSPVLRDVYDRSIPEEVYETP</sequence>
<dbReference type="RefSeq" id="WP_076074250.1">
    <property type="nucleotide sequence ID" value="NZ_JAGGLV010000021.1"/>
</dbReference>
<dbReference type="Proteomes" id="UP000773462">
    <property type="component" value="Unassembled WGS sequence"/>
</dbReference>
<feature type="signal peptide" evidence="1">
    <location>
        <begin position="1"/>
        <end position="24"/>
    </location>
</feature>
<protein>
    <submittedName>
        <fullName evidence="2">Uncharacterized protein</fullName>
    </submittedName>
</protein>
<feature type="chain" id="PRO_5045212267" evidence="1">
    <location>
        <begin position="25"/>
        <end position="71"/>
    </location>
</feature>
<dbReference type="PROSITE" id="PS51257">
    <property type="entry name" value="PROKAR_LIPOPROTEIN"/>
    <property type="match status" value="1"/>
</dbReference>
<proteinExistence type="predicted"/>
<keyword evidence="1" id="KW-0732">Signal</keyword>
<evidence type="ECO:0000256" key="1">
    <source>
        <dbReference type="SAM" id="SignalP"/>
    </source>
</evidence>
<keyword evidence="3" id="KW-1185">Reference proteome</keyword>
<comment type="caution">
    <text evidence="2">The sequence shown here is derived from an EMBL/GenBank/DDBJ whole genome shotgun (WGS) entry which is preliminary data.</text>
</comment>
<accession>A0ABS4NZM0</accession>
<evidence type="ECO:0000313" key="3">
    <source>
        <dbReference type="Proteomes" id="UP000773462"/>
    </source>
</evidence>
<organism evidence="2 3">
    <name type="scientific">Paenibacillus silagei</name>
    <dbReference type="NCBI Taxonomy" id="1670801"/>
    <lineage>
        <taxon>Bacteria</taxon>
        <taxon>Bacillati</taxon>
        <taxon>Bacillota</taxon>
        <taxon>Bacilli</taxon>
        <taxon>Bacillales</taxon>
        <taxon>Paenibacillaceae</taxon>
        <taxon>Paenibacillus</taxon>
    </lineage>
</organism>
<name>A0ABS4NZM0_9BACL</name>
<dbReference type="EMBL" id="JAGGLV010000021">
    <property type="protein sequence ID" value="MBP2114879.1"/>
    <property type="molecule type" value="Genomic_DNA"/>
</dbReference>
<gene>
    <name evidence="2" type="ORF">J2Z70_005063</name>
</gene>